<dbReference type="OrthoDB" id="8100717at2"/>
<dbReference type="InterPro" id="IPR032066">
    <property type="entry name" value="GP3_package"/>
</dbReference>
<name>A0A2R3ZAJ5_9FLAO</name>
<dbReference type="Pfam" id="PF16677">
    <property type="entry name" value="GP3_package"/>
    <property type="match status" value="1"/>
</dbReference>
<protein>
    <submittedName>
        <fullName evidence="1">Uncharacterized protein</fullName>
    </submittedName>
</protein>
<evidence type="ECO:0000313" key="1">
    <source>
        <dbReference type="EMBL" id="AVR47244.1"/>
    </source>
</evidence>
<reference evidence="2" key="1">
    <citation type="submission" date="2018-03" db="EMBL/GenBank/DDBJ databases">
        <title>Gramella fulva sp. nov., isolated from a dry surface of tidal flat.</title>
        <authorList>
            <person name="Hwang S.H."/>
            <person name="Hwang W.M."/>
            <person name="Kang K."/>
            <person name="Ahn T.-Y."/>
        </authorList>
    </citation>
    <scope>NUCLEOTIDE SEQUENCE [LARGE SCALE GENOMIC DNA]</scope>
    <source>
        <strain evidence="2">SH35</strain>
    </source>
</reference>
<evidence type="ECO:0000313" key="2">
    <source>
        <dbReference type="Proteomes" id="UP000241507"/>
    </source>
</evidence>
<dbReference type="Gene3D" id="1.10.132.80">
    <property type="match status" value="1"/>
</dbReference>
<dbReference type="RefSeq" id="WP_107014010.1">
    <property type="nucleotide sequence ID" value="NZ_CP028136.1"/>
</dbReference>
<dbReference type="AlphaFoldDB" id="A0A2R3ZAJ5"/>
<dbReference type="Proteomes" id="UP000241507">
    <property type="component" value="Chromosome"/>
</dbReference>
<proteinExistence type="predicted"/>
<organism evidence="1 2">
    <name type="scientific">Christiangramia fulva</name>
    <dbReference type="NCBI Taxonomy" id="2126553"/>
    <lineage>
        <taxon>Bacteria</taxon>
        <taxon>Pseudomonadati</taxon>
        <taxon>Bacteroidota</taxon>
        <taxon>Flavobacteriia</taxon>
        <taxon>Flavobacteriales</taxon>
        <taxon>Flavobacteriaceae</taxon>
        <taxon>Christiangramia</taxon>
    </lineage>
</organism>
<dbReference type="KEGG" id="grs:C7S20_19410"/>
<gene>
    <name evidence="1" type="ORF">C7S20_19410</name>
</gene>
<accession>A0A2R3ZAJ5</accession>
<sequence>MAFEEGNTYYQIRSKHGRDTEYTPDTLLEKANEYFQWVLDNPLQEEQIIKGRWTEEKSQKVPDGKGGFKMMKLKTTHPYARVKVPKMRPFTLEGFCNYAEIVVNTFKNYEKKEIDPDSSEEEQQEVRDFLTVTRAIRQIIDNQQFEGAASGFLNHNIIARKLGLSDHKILAGDPEKPLGIPKQTIVIKERTLEEE</sequence>
<dbReference type="EMBL" id="CP028136">
    <property type="protein sequence ID" value="AVR47244.1"/>
    <property type="molecule type" value="Genomic_DNA"/>
</dbReference>
<keyword evidence="2" id="KW-1185">Reference proteome</keyword>